<dbReference type="FunFam" id="3.40.50.720:FF:000084">
    <property type="entry name" value="Short-chain dehydrogenase reductase"/>
    <property type="match status" value="1"/>
</dbReference>
<dbReference type="InterPro" id="IPR020904">
    <property type="entry name" value="Sc_DH/Rdtase_CS"/>
</dbReference>
<dbReference type="PROSITE" id="PS00061">
    <property type="entry name" value="ADH_SHORT"/>
    <property type="match status" value="1"/>
</dbReference>
<dbReference type="PRINTS" id="PR00080">
    <property type="entry name" value="SDRFAMILY"/>
</dbReference>
<evidence type="ECO:0000313" key="4">
    <source>
        <dbReference type="Proteomes" id="UP000295525"/>
    </source>
</evidence>
<evidence type="ECO:0000256" key="1">
    <source>
        <dbReference type="ARBA" id="ARBA00006484"/>
    </source>
</evidence>
<dbReference type="RefSeq" id="WP_132583165.1">
    <property type="nucleotide sequence ID" value="NZ_SMAJ01000009.1"/>
</dbReference>
<dbReference type="SUPFAM" id="SSF51735">
    <property type="entry name" value="NAD(P)-binding Rossmann-fold domains"/>
    <property type="match status" value="1"/>
</dbReference>
<reference evidence="3 4" key="1">
    <citation type="submission" date="2019-03" db="EMBL/GenBank/DDBJ databases">
        <title>Genomic Encyclopedia of Type Strains, Phase IV (KMG-IV): sequencing the most valuable type-strain genomes for metagenomic binning, comparative biology and taxonomic classification.</title>
        <authorList>
            <person name="Goeker M."/>
        </authorList>
    </citation>
    <scope>NUCLEOTIDE SEQUENCE [LARGE SCALE GENOMIC DNA]</scope>
    <source>
        <strain evidence="3 4">DSM 24591</strain>
    </source>
</reference>
<dbReference type="SMART" id="SM00822">
    <property type="entry name" value="PKS_KR"/>
    <property type="match status" value="1"/>
</dbReference>
<dbReference type="InterPro" id="IPR036291">
    <property type="entry name" value="NAD(P)-bd_dom_sf"/>
</dbReference>
<dbReference type="OrthoDB" id="9806974at2"/>
<accession>A0A4R3LYJ8</accession>
<dbReference type="Proteomes" id="UP000295525">
    <property type="component" value="Unassembled WGS sequence"/>
</dbReference>
<dbReference type="PANTHER" id="PTHR42760:SF123">
    <property type="entry name" value="OXIDOREDUCTASE"/>
    <property type="match status" value="1"/>
</dbReference>
<name>A0A4R3LYJ8_9BURK</name>
<proteinExistence type="inferred from homology"/>
<dbReference type="EMBL" id="SMAJ01000009">
    <property type="protein sequence ID" value="TCT05784.1"/>
    <property type="molecule type" value="Genomic_DNA"/>
</dbReference>
<dbReference type="Pfam" id="PF13561">
    <property type="entry name" value="adh_short_C2"/>
    <property type="match status" value="1"/>
</dbReference>
<dbReference type="GO" id="GO:0016616">
    <property type="term" value="F:oxidoreductase activity, acting on the CH-OH group of donors, NAD or NADP as acceptor"/>
    <property type="evidence" value="ECO:0007669"/>
    <property type="project" value="UniProtKB-ARBA"/>
</dbReference>
<dbReference type="Gene3D" id="3.40.50.720">
    <property type="entry name" value="NAD(P)-binding Rossmann-like Domain"/>
    <property type="match status" value="1"/>
</dbReference>
<evidence type="ECO:0000313" key="3">
    <source>
        <dbReference type="EMBL" id="TCT05784.1"/>
    </source>
</evidence>
<dbReference type="GO" id="GO:0030497">
    <property type="term" value="P:fatty acid elongation"/>
    <property type="evidence" value="ECO:0007669"/>
    <property type="project" value="TreeGrafter"/>
</dbReference>
<sequence>MSKVSGVVVVTGGASGIGLALVGGLLADGWKVLVMDLLPERVAAVEKEFQSPDPSRIRGVAVNVTDEAAVAAAIDRCEAEFGPVAGLVNSAGIAAVVPFLQTEATAFRKILDVNVIGSFIVAKAVSLKMKQRGTGAIVNISSVSGGRGSYGRTAYGASKGAIITMTRVMANELAEFGIRVNAIAPGPIDTPMVKAMHTQEARGQWNAAVPMHRYGAPEELCGTANWLLDSTKSSYVTGQIIAVDGGYDSSGLISHHAA</sequence>
<keyword evidence="4" id="KW-1185">Reference proteome</keyword>
<gene>
    <name evidence="3" type="ORF">EDC26_10972</name>
</gene>
<dbReference type="InterPro" id="IPR057326">
    <property type="entry name" value="KR_dom"/>
</dbReference>
<evidence type="ECO:0000259" key="2">
    <source>
        <dbReference type="SMART" id="SM00822"/>
    </source>
</evidence>
<feature type="domain" description="Ketoreductase" evidence="2">
    <location>
        <begin position="6"/>
        <end position="186"/>
    </location>
</feature>
<dbReference type="InterPro" id="IPR002347">
    <property type="entry name" value="SDR_fam"/>
</dbReference>
<dbReference type="PANTHER" id="PTHR42760">
    <property type="entry name" value="SHORT-CHAIN DEHYDROGENASES/REDUCTASES FAMILY MEMBER"/>
    <property type="match status" value="1"/>
</dbReference>
<dbReference type="PRINTS" id="PR00081">
    <property type="entry name" value="GDHRDH"/>
</dbReference>
<comment type="caution">
    <text evidence="3">The sequence shown here is derived from an EMBL/GenBank/DDBJ whole genome shotgun (WGS) entry which is preliminary data.</text>
</comment>
<protein>
    <submittedName>
        <fullName evidence="3">NAD(P)-dependent dehydrogenase (Short-subunit alcohol dehydrogenase family)</fullName>
    </submittedName>
</protein>
<organism evidence="3 4">
    <name type="scientific">Paralcaligenes ureilyticus</name>
    <dbReference type="NCBI Taxonomy" id="627131"/>
    <lineage>
        <taxon>Bacteria</taxon>
        <taxon>Pseudomonadati</taxon>
        <taxon>Pseudomonadota</taxon>
        <taxon>Betaproteobacteria</taxon>
        <taxon>Burkholderiales</taxon>
        <taxon>Alcaligenaceae</taxon>
        <taxon>Paralcaligenes</taxon>
    </lineage>
</organism>
<dbReference type="AlphaFoldDB" id="A0A4R3LYJ8"/>
<comment type="similarity">
    <text evidence="1">Belongs to the short-chain dehydrogenases/reductases (SDR) family.</text>
</comment>
<dbReference type="CDD" id="cd05233">
    <property type="entry name" value="SDR_c"/>
    <property type="match status" value="1"/>
</dbReference>